<reference evidence="7" key="2">
    <citation type="submission" date="2020-02" db="EMBL/GenBank/DDBJ databases">
        <authorList>
            <person name="Gilchrist C.L.M."/>
            <person name="Chooi Y.-H."/>
        </authorList>
    </citation>
    <scope>NUCLEOTIDE SEQUENCE</scope>
    <source>
        <strain evidence="7">MST-FP2251</strain>
    </source>
</reference>
<keyword evidence="8" id="KW-1185">Reference proteome</keyword>
<evidence type="ECO:0000256" key="1">
    <source>
        <dbReference type="ARBA" id="ARBA00005495"/>
    </source>
</evidence>
<dbReference type="EMBL" id="VCAU01000084">
    <property type="protein sequence ID" value="KAF9886022.1"/>
    <property type="molecule type" value="Genomic_DNA"/>
</dbReference>
<evidence type="ECO:0000256" key="5">
    <source>
        <dbReference type="SAM" id="MobiDB-lite"/>
    </source>
</evidence>
<reference evidence="7" key="1">
    <citation type="journal article" date="2019" name="Beilstein J. Org. Chem.">
        <title>Nanangenines: drimane sesquiterpenoids as the dominant metabolite cohort of a novel Australian fungus, Aspergillus nanangensis.</title>
        <authorList>
            <person name="Lacey H.J."/>
            <person name="Gilchrist C.L.M."/>
            <person name="Crombie A."/>
            <person name="Kalaitzis J.A."/>
            <person name="Vuong D."/>
            <person name="Rutledge P.J."/>
            <person name="Turner P."/>
            <person name="Pitt J.I."/>
            <person name="Lacey E."/>
            <person name="Chooi Y.H."/>
            <person name="Piggott A.M."/>
        </authorList>
    </citation>
    <scope>NUCLEOTIDE SEQUENCE</scope>
    <source>
        <strain evidence="7">MST-FP2251</strain>
    </source>
</reference>
<dbReference type="InterPro" id="IPR011057">
    <property type="entry name" value="Mss4-like_sf"/>
</dbReference>
<dbReference type="AlphaFoldDB" id="A0AAD4CI10"/>
<protein>
    <recommendedName>
        <fullName evidence="6">CENP-V/GFA domain-containing protein</fullName>
    </recommendedName>
</protein>
<proteinExistence type="inferred from homology"/>
<dbReference type="GO" id="GO:0016846">
    <property type="term" value="F:carbon-sulfur lyase activity"/>
    <property type="evidence" value="ECO:0007669"/>
    <property type="project" value="InterPro"/>
</dbReference>
<dbReference type="InterPro" id="IPR006913">
    <property type="entry name" value="CENP-V/GFA"/>
</dbReference>
<dbReference type="Gene3D" id="3.90.1590.10">
    <property type="entry name" value="glutathione-dependent formaldehyde- activating enzyme (gfa)"/>
    <property type="match status" value="2"/>
</dbReference>
<dbReference type="PANTHER" id="PTHR33337:SF32">
    <property type="entry name" value="DUF636 DOMAIN PROTEIN (AFU_ORTHOLOGUE AFUA_7G04120)"/>
    <property type="match status" value="1"/>
</dbReference>
<comment type="similarity">
    <text evidence="1">Belongs to the Gfa family.</text>
</comment>
<dbReference type="GO" id="GO:0046872">
    <property type="term" value="F:metal ion binding"/>
    <property type="evidence" value="ECO:0007669"/>
    <property type="project" value="UniProtKB-KW"/>
</dbReference>
<name>A0AAD4CI10_ASPNN</name>
<dbReference type="Pfam" id="PF04828">
    <property type="entry name" value="GFA"/>
    <property type="match status" value="2"/>
</dbReference>
<organism evidence="7 8">
    <name type="scientific">Aspergillus nanangensis</name>
    <dbReference type="NCBI Taxonomy" id="2582783"/>
    <lineage>
        <taxon>Eukaryota</taxon>
        <taxon>Fungi</taxon>
        <taxon>Dikarya</taxon>
        <taxon>Ascomycota</taxon>
        <taxon>Pezizomycotina</taxon>
        <taxon>Eurotiomycetes</taxon>
        <taxon>Eurotiomycetidae</taxon>
        <taxon>Eurotiales</taxon>
        <taxon>Aspergillaceae</taxon>
        <taxon>Aspergillus</taxon>
        <taxon>Aspergillus subgen. Circumdati</taxon>
    </lineage>
</organism>
<keyword evidence="3" id="KW-0862">Zinc</keyword>
<accession>A0AAD4CI10</accession>
<feature type="compositionally biased region" description="Polar residues" evidence="5">
    <location>
        <begin position="134"/>
        <end position="149"/>
    </location>
</feature>
<keyword evidence="4" id="KW-0456">Lyase</keyword>
<feature type="domain" description="CENP-V/GFA" evidence="6">
    <location>
        <begin position="3"/>
        <end position="114"/>
    </location>
</feature>
<dbReference type="Proteomes" id="UP001194746">
    <property type="component" value="Unassembled WGS sequence"/>
</dbReference>
<gene>
    <name evidence="7" type="ORF">FE257_012078</name>
</gene>
<evidence type="ECO:0000259" key="6">
    <source>
        <dbReference type="PROSITE" id="PS51891"/>
    </source>
</evidence>
<dbReference type="PROSITE" id="PS51891">
    <property type="entry name" value="CENP_V_GFA"/>
    <property type="match status" value="1"/>
</dbReference>
<evidence type="ECO:0000313" key="8">
    <source>
        <dbReference type="Proteomes" id="UP001194746"/>
    </source>
</evidence>
<keyword evidence="2" id="KW-0479">Metal-binding</keyword>
<evidence type="ECO:0000256" key="3">
    <source>
        <dbReference type="ARBA" id="ARBA00022833"/>
    </source>
</evidence>
<feature type="region of interest" description="Disordered" evidence="5">
    <location>
        <begin position="129"/>
        <end position="172"/>
    </location>
</feature>
<comment type="caution">
    <text evidence="7">The sequence shown here is derived from an EMBL/GenBank/DDBJ whole genome shotgun (WGS) entry which is preliminary data.</text>
</comment>
<dbReference type="PANTHER" id="PTHR33337">
    <property type="entry name" value="GFA DOMAIN-CONTAINING PROTEIN"/>
    <property type="match status" value="1"/>
</dbReference>
<dbReference type="SUPFAM" id="SSF51316">
    <property type="entry name" value="Mss4-like"/>
    <property type="match status" value="2"/>
</dbReference>
<evidence type="ECO:0000313" key="7">
    <source>
        <dbReference type="EMBL" id="KAF9886022.1"/>
    </source>
</evidence>
<evidence type="ECO:0000256" key="2">
    <source>
        <dbReference type="ARBA" id="ARBA00022723"/>
    </source>
</evidence>
<evidence type="ECO:0000256" key="4">
    <source>
        <dbReference type="ARBA" id="ARBA00023239"/>
    </source>
</evidence>
<sequence length="355" mass="39310">MSHHPIACLCSQSAQPIQLDPSADHSVLNICHCTACRETSGLLFTAYYPLAPQASHPKLDGLHEYPQSDTISRYFCRTCGAHVFAQRKDTNQYYVAAGVFAENPPTIKSIRNWQTADTRDGGLSQALLSSSSSVENDTTTGCFLNAGSTHQEDGRQNPSSPGLPAERPPPQEGVLSARCHCGGVEFHVSSPDSTSTDAWSPWPDLIVPYHEQSPENAEDVKWWLQANGTKYLAGTCTCRSCRLATGFPVQMWAFIPKSNLRNADQSPLAFNVGTMQQYNSSPRVYREFCNRCGAMVFWHCEKRPLLIDVSIGLLQANSGARAEEWLQWHMGRVSFVEMAQDQNFIRSFEVGLSDV</sequence>